<dbReference type="EMBL" id="HBHJ01008404">
    <property type="protein sequence ID" value="CAD9673621.1"/>
    <property type="molecule type" value="Transcribed_RNA"/>
</dbReference>
<sequence>MASVDGSGGVRGTGTPPDPDPPSLAGGEDGLDAEDGATSSSVAIGDVGGAEKSDRDAGAEDAVDSDFPLSVSFPMEDERVKAPETKGDPPPLRPPPGSLGSMLAQDDYLTRLERRILRASGGAVQDHRERSFARGAAERLRQYNDSMDEYQHVSQEDDKFEDSEESDSAGVHEEEDDGEGGLLDGSVLRSDSDGVNIARSCCEAMCLVQ</sequence>
<dbReference type="AlphaFoldDB" id="A0A7S2RKD9"/>
<accession>A0A7S2RKD9</accession>
<feature type="region of interest" description="Disordered" evidence="1">
    <location>
        <begin position="1"/>
        <end position="106"/>
    </location>
</feature>
<feature type="compositionally biased region" description="Gly residues" evidence="1">
    <location>
        <begin position="1"/>
        <end position="12"/>
    </location>
</feature>
<feature type="region of interest" description="Disordered" evidence="1">
    <location>
        <begin position="143"/>
        <end position="192"/>
    </location>
</feature>
<reference evidence="2" key="1">
    <citation type="submission" date="2021-01" db="EMBL/GenBank/DDBJ databases">
        <authorList>
            <person name="Corre E."/>
            <person name="Pelletier E."/>
            <person name="Niang G."/>
            <person name="Scheremetjew M."/>
            <person name="Finn R."/>
            <person name="Kale V."/>
            <person name="Holt S."/>
            <person name="Cochrane G."/>
            <person name="Meng A."/>
            <person name="Brown T."/>
            <person name="Cohen L."/>
        </authorList>
    </citation>
    <scope>NUCLEOTIDE SEQUENCE</scope>
    <source>
        <strain evidence="2">CCMP1243</strain>
    </source>
</reference>
<organism evidence="2">
    <name type="scientific">Rhizochromulina marina</name>
    <dbReference type="NCBI Taxonomy" id="1034831"/>
    <lineage>
        <taxon>Eukaryota</taxon>
        <taxon>Sar</taxon>
        <taxon>Stramenopiles</taxon>
        <taxon>Ochrophyta</taxon>
        <taxon>Dictyochophyceae</taxon>
        <taxon>Rhizochromulinales</taxon>
        <taxon>Rhizochromulina</taxon>
    </lineage>
</organism>
<name>A0A7S2RKD9_9STRA</name>
<feature type="compositionally biased region" description="Basic and acidic residues" evidence="1">
    <location>
        <begin position="49"/>
        <end position="58"/>
    </location>
</feature>
<evidence type="ECO:0000313" key="2">
    <source>
        <dbReference type="EMBL" id="CAD9673621.1"/>
    </source>
</evidence>
<protein>
    <submittedName>
        <fullName evidence="2">Uncharacterized protein</fullName>
    </submittedName>
</protein>
<feature type="compositionally biased region" description="Acidic residues" evidence="1">
    <location>
        <begin position="158"/>
        <end position="179"/>
    </location>
</feature>
<feature type="compositionally biased region" description="Pro residues" evidence="1">
    <location>
        <begin position="88"/>
        <end position="97"/>
    </location>
</feature>
<proteinExistence type="predicted"/>
<feature type="compositionally biased region" description="Basic and acidic residues" evidence="1">
    <location>
        <begin position="76"/>
        <end position="87"/>
    </location>
</feature>
<evidence type="ECO:0000256" key="1">
    <source>
        <dbReference type="SAM" id="MobiDB-lite"/>
    </source>
</evidence>
<gene>
    <name evidence="2" type="ORF">RMAR1173_LOCUS5459</name>
</gene>